<evidence type="ECO:0000313" key="1">
    <source>
        <dbReference type="EMBL" id="ARF70155.1"/>
    </source>
</evidence>
<gene>
    <name evidence="1" type="ORF">B7C51_23395</name>
</gene>
<reference evidence="1 2" key="1">
    <citation type="submission" date="2017-03" db="EMBL/GenBank/DDBJ databases">
        <title>Paenibacillus larvae genome sequencing.</title>
        <authorList>
            <person name="Dingman D.W."/>
        </authorList>
    </citation>
    <scope>NUCLEOTIDE SEQUENCE [LARGE SCALE GENOMIC DNA]</scope>
    <source>
        <strain evidence="1 2">SAG 10367</strain>
    </source>
</reference>
<accession>A0A1V0UY38</accession>
<organism evidence="1 2">
    <name type="scientific">Paenibacillus larvae subsp. pulvifaciens</name>
    <dbReference type="NCBI Taxonomy" id="1477"/>
    <lineage>
        <taxon>Bacteria</taxon>
        <taxon>Bacillati</taxon>
        <taxon>Bacillota</taxon>
        <taxon>Bacilli</taxon>
        <taxon>Bacillales</taxon>
        <taxon>Paenibacillaceae</taxon>
        <taxon>Paenibacillus</taxon>
    </lineage>
</organism>
<evidence type="ECO:0000313" key="2">
    <source>
        <dbReference type="Proteomes" id="UP000192727"/>
    </source>
</evidence>
<name>A0A1V0UY38_9BACL</name>
<sequence length="78" mass="9130">MPKTCQVKAPLQIWRHSGLRMLFIYLRAVLINWYMMRATNTSLLKEVKENGVSPTRVKFKTSLQEVFILMFIIAMAIL</sequence>
<dbReference type="AlphaFoldDB" id="A0A1V0UY38"/>
<dbReference type="EMBL" id="CP020557">
    <property type="protein sequence ID" value="ARF70155.1"/>
    <property type="molecule type" value="Genomic_DNA"/>
</dbReference>
<protein>
    <submittedName>
        <fullName evidence="1">Uncharacterized protein</fullName>
    </submittedName>
</protein>
<proteinExistence type="predicted"/>
<dbReference type="Proteomes" id="UP000192727">
    <property type="component" value="Chromosome"/>
</dbReference>